<dbReference type="OrthoDB" id="5823761at2759"/>
<keyword evidence="4" id="KW-1185">Reference proteome</keyword>
<dbReference type="AlphaFoldDB" id="A0A5C3F818"/>
<evidence type="ECO:0000256" key="1">
    <source>
        <dbReference type="SAM" id="SignalP"/>
    </source>
</evidence>
<dbReference type="Proteomes" id="UP000323386">
    <property type="component" value="Unassembled WGS sequence"/>
</dbReference>
<evidence type="ECO:0000313" key="3">
    <source>
        <dbReference type="EMBL" id="SPO39559.1"/>
    </source>
</evidence>
<protein>
    <recommendedName>
        <fullName evidence="2">Expansin-like EG45 domain-containing protein</fullName>
    </recommendedName>
</protein>
<organism evidence="3 4">
    <name type="scientific">Pseudozyma flocculosa</name>
    <dbReference type="NCBI Taxonomy" id="84751"/>
    <lineage>
        <taxon>Eukaryota</taxon>
        <taxon>Fungi</taxon>
        <taxon>Dikarya</taxon>
        <taxon>Basidiomycota</taxon>
        <taxon>Ustilaginomycotina</taxon>
        <taxon>Ustilaginomycetes</taxon>
        <taxon>Ustilaginales</taxon>
        <taxon>Ustilaginaceae</taxon>
        <taxon>Pseudozyma</taxon>
    </lineage>
</organism>
<proteinExistence type="predicted"/>
<feature type="signal peptide" evidence="1">
    <location>
        <begin position="1"/>
        <end position="22"/>
    </location>
</feature>
<evidence type="ECO:0000259" key="2">
    <source>
        <dbReference type="PROSITE" id="PS50842"/>
    </source>
</evidence>
<reference evidence="3 4" key="1">
    <citation type="submission" date="2018-03" db="EMBL/GenBank/DDBJ databases">
        <authorList>
            <person name="Guldener U."/>
        </authorList>
    </citation>
    <scope>NUCLEOTIDE SEQUENCE [LARGE SCALE GENOMIC DNA]</scope>
    <source>
        <strain evidence="3 4">DAOM196992</strain>
    </source>
</reference>
<feature type="domain" description="Expansin-like EG45" evidence="2">
    <location>
        <begin position="49"/>
        <end position="201"/>
    </location>
</feature>
<dbReference type="Pfam" id="PF22514">
    <property type="entry name" value="EXPB1_D1"/>
    <property type="match status" value="1"/>
</dbReference>
<dbReference type="CDD" id="cd22278">
    <property type="entry name" value="DPBB_GH45_endoglucanase"/>
    <property type="match status" value="1"/>
</dbReference>
<evidence type="ECO:0000313" key="4">
    <source>
        <dbReference type="Proteomes" id="UP000323386"/>
    </source>
</evidence>
<accession>A0A5C3F818</accession>
<sequence>MSFRSAMLALALLLSWQQLLSSSPSAFAFTFPTEGQATLTHYTLPSDYVASCGCVGRSTHYPTAALNRLAYGSNTSFAPSCGLCFELRLVSTPLANPPPPPDDPDAPWGDGIFYPDSAVASGQTPSVVVKITDLCPGAGGPWCNATMNPDGTLAGNQLGSLVHFDLAWPSVAIPNSFFPGDHDYGVWNVSYAAVSCDRWKGNADQGAVGSDWDQQDAACCPRDPAPSGTDVVCPAYYDTVGDGTALVPNTSNILSKGKSSASSASLATHPLFGPSSTTTTTMMLAWWAVLSLPAVLAALAATSDSGCLFL</sequence>
<dbReference type="PROSITE" id="PS50842">
    <property type="entry name" value="EXPANSIN_EG45"/>
    <property type="match status" value="1"/>
</dbReference>
<dbReference type="InterPro" id="IPR007112">
    <property type="entry name" value="Expansin/allergen_DPBB_dom"/>
</dbReference>
<dbReference type="Gene3D" id="2.40.40.10">
    <property type="entry name" value="RlpA-like domain"/>
    <property type="match status" value="1"/>
</dbReference>
<dbReference type="EMBL" id="OOIP01000015">
    <property type="protein sequence ID" value="SPO39559.1"/>
    <property type="molecule type" value="Genomic_DNA"/>
</dbReference>
<name>A0A5C3F818_9BASI</name>
<gene>
    <name evidence="3" type="ORF">PSFLO_05040</name>
</gene>
<dbReference type="SUPFAM" id="SSF50685">
    <property type="entry name" value="Barwin-like endoglucanases"/>
    <property type="match status" value="1"/>
</dbReference>
<keyword evidence="1" id="KW-0732">Signal</keyword>
<dbReference type="InterPro" id="IPR036908">
    <property type="entry name" value="RlpA-like_sf"/>
</dbReference>
<feature type="chain" id="PRO_5022802012" description="Expansin-like EG45 domain-containing protein" evidence="1">
    <location>
        <begin position="23"/>
        <end position="310"/>
    </location>
</feature>